<protein>
    <submittedName>
        <fullName evidence="3">5e63f2d9-bd87-4b2c-93ce-55ed5c6272c5</fullName>
    </submittedName>
</protein>
<dbReference type="EMBL" id="OUUZ01000009">
    <property type="protein sequence ID" value="SPQ23117.1"/>
    <property type="molecule type" value="Genomic_DNA"/>
</dbReference>
<evidence type="ECO:0000256" key="1">
    <source>
        <dbReference type="SAM" id="MobiDB-lite"/>
    </source>
</evidence>
<gene>
    <name evidence="3" type="ORF">TT172_LOCUS5536</name>
</gene>
<feature type="transmembrane region" description="Helical" evidence="2">
    <location>
        <begin position="64"/>
        <end position="83"/>
    </location>
</feature>
<feature type="region of interest" description="Disordered" evidence="1">
    <location>
        <begin position="92"/>
        <end position="117"/>
    </location>
</feature>
<keyword evidence="2" id="KW-0812">Transmembrane</keyword>
<dbReference type="AlphaFoldDB" id="A0A446BKU0"/>
<dbReference type="Proteomes" id="UP000289323">
    <property type="component" value="Unassembled WGS sequence"/>
</dbReference>
<proteinExistence type="predicted"/>
<evidence type="ECO:0000256" key="2">
    <source>
        <dbReference type="SAM" id="Phobius"/>
    </source>
</evidence>
<organism evidence="3 4">
    <name type="scientific">Thermothielavioides terrestris</name>
    <dbReference type="NCBI Taxonomy" id="2587410"/>
    <lineage>
        <taxon>Eukaryota</taxon>
        <taxon>Fungi</taxon>
        <taxon>Dikarya</taxon>
        <taxon>Ascomycota</taxon>
        <taxon>Pezizomycotina</taxon>
        <taxon>Sordariomycetes</taxon>
        <taxon>Sordariomycetidae</taxon>
        <taxon>Sordariales</taxon>
        <taxon>Chaetomiaceae</taxon>
        <taxon>Thermothielavioides</taxon>
    </lineage>
</organism>
<sequence length="117" mass="12109">MAVTTVLTDLAHSLGELLSSVFGTAYALVHSFVADLFGLLAGFFALANDLVRDVVDLVGGVGRFVAGNVVVLGVIAAAGYYAYARFVQQPQQQQPQQQQGREPVGASGAGAGKKKAN</sequence>
<name>A0A446BKU0_9PEZI</name>
<accession>A0A446BKU0</accession>
<keyword evidence="2" id="KW-1133">Transmembrane helix</keyword>
<reference evidence="3 4" key="1">
    <citation type="submission" date="2018-04" db="EMBL/GenBank/DDBJ databases">
        <authorList>
            <person name="Huttner S."/>
            <person name="Dainat J."/>
        </authorList>
    </citation>
    <scope>NUCLEOTIDE SEQUENCE [LARGE SCALE GENOMIC DNA]</scope>
</reference>
<evidence type="ECO:0000313" key="3">
    <source>
        <dbReference type="EMBL" id="SPQ23117.1"/>
    </source>
</evidence>
<evidence type="ECO:0000313" key="4">
    <source>
        <dbReference type="Proteomes" id="UP000289323"/>
    </source>
</evidence>
<feature type="transmembrane region" description="Helical" evidence="2">
    <location>
        <begin position="21"/>
        <end position="44"/>
    </location>
</feature>
<keyword evidence="2" id="KW-0472">Membrane</keyword>